<evidence type="ECO:0000313" key="3">
    <source>
        <dbReference type="Proteomes" id="UP000515502"/>
    </source>
</evidence>
<dbReference type="PANTHER" id="PTHR14292">
    <property type="entry name" value="INTERLEUKIN-18-BINDING PROTEIN"/>
    <property type="match status" value="1"/>
</dbReference>
<feature type="domain" description="Ig-like" evidence="1">
    <location>
        <begin position="29"/>
        <end position="129"/>
    </location>
</feature>
<dbReference type="PANTHER" id="PTHR14292:SF2">
    <property type="entry name" value="INTERLEUKIN-18-BINDING PROTEIN"/>
    <property type="match status" value="1"/>
</dbReference>
<reference evidence="2 3" key="1">
    <citation type="submission" date="2019-07" db="EMBL/GenBank/DDBJ databases">
        <title>MOCV-1 from Australia.</title>
        <authorList>
            <person name="Sarker S."/>
        </authorList>
    </citation>
    <scope>NUCLEOTIDE SEQUENCE [LARGE SCALE GENOMIC DNA]</scope>
    <source>
        <strain evidence="2">NT2017</strain>
    </source>
</reference>
<evidence type="ECO:0000259" key="1">
    <source>
        <dbReference type="PROSITE" id="PS50835"/>
    </source>
</evidence>
<dbReference type="Proteomes" id="UP000515502">
    <property type="component" value="Segment"/>
</dbReference>
<dbReference type="EMBL" id="MN202187">
    <property type="protein sequence ID" value="QMV28554.1"/>
    <property type="molecule type" value="Genomic_DNA"/>
</dbReference>
<dbReference type="InterPro" id="IPR013783">
    <property type="entry name" value="Ig-like_fold"/>
</dbReference>
<dbReference type="InterPro" id="IPR007110">
    <property type="entry name" value="Ig-like_dom"/>
</dbReference>
<accession>A0A7G5AX53</accession>
<organismHost>
    <name type="scientific">Homo sapiens</name>
    <name type="common">Human</name>
    <dbReference type="NCBI Taxonomy" id="9606"/>
</organismHost>
<dbReference type="PROSITE" id="PS50835">
    <property type="entry name" value="IG_LIKE"/>
    <property type="match status" value="1"/>
</dbReference>
<name>A0A7G5AX53_MCV1</name>
<dbReference type="Gene3D" id="2.60.40.10">
    <property type="entry name" value="Immunoglobulins"/>
    <property type="match status" value="1"/>
</dbReference>
<dbReference type="GO" id="GO:0042007">
    <property type="term" value="F:interleukin-18 binding"/>
    <property type="evidence" value="ECO:0007669"/>
    <property type="project" value="InterPro"/>
</dbReference>
<sequence length="133" mass="14878">MFFDNMPVRQSPVRNLPPWSYALVLVAVPVSLSAIATHLPCPSQVELGVHVTMTVSCTACSHTPLFSHLYWLKNGSHAEHQGPTWITYTPNGTRLSRQLYLGPDFTLTQNLTCRLADGEHVQEKSIILADFWC</sequence>
<gene>
    <name evidence="2" type="primary">MC053L</name>
</gene>
<dbReference type="InterPro" id="IPR036179">
    <property type="entry name" value="Ig-like_dom_sf"/>
</dbReference>
<protein>
    <submittedName>
        <fullName evidence="2">MC053L</fullName>
    </submittedName>
</protein>
<evidence type="ECO:0000313" key="2">
    <source>
        <dbReference type="EMBL" id="QMV28554.1"/>
    </source>
</evidence>
<organism evidence="2 3">
    <name type="scientific">Molluscum contagiosum virus subtype 1</name>
    <name type="common">MOCV</name>
    <name type="synonym">MCVI</name>
    <dbReference type="NCBI Taxonomy" id="10280"/>
    <lineage>
        <taxon>Viruses</taxon>
        <taxon>Varidnaviria</taxon>
        <taxon>Bamfordvirae</taxon>
        <taxon>Nucleocytoviricota</taxon>
        <taxon>Pokkesviricetes</taxon>
        <taxon>Chitovirales</taxon>
        <taxon>Poxviridae</taxon>
        <taxon>Chordopoxvirinae</taxon>
        <taxon>Molluscipoxvirus</taxon>
        <taxon>Molluscipoxvirus molluscum</taxon>
        <taxon>Molluscum contagiosum virus</taxon>
    </lineage>
</organism>
<dbReference type="InterPro" id="IPR039681">
    <property type="entry name" value="IL18BP"/>
</dbReference>
<dbReference type="GO" id="GO:0005615">
    <property type="term" value="C:extracellular space"/>
    <property type="evidence" value="ECO:0007669"/>
    <property type="project" value="TreeGrafter"/>
</dbReference>
<proteinExistence type="predicted"/>
<dbReference type="SUPFAM" id="SSF48726">
    <property type="entry name" value="Immunoglobulin"/>
    <property type="match status" value="1"/>
</dbReference>